<accession>A0AAD3P342</accession>
<name>A0AAD3P342_NEPGR</name>
<comment type="caution">
    <text evidence="1">The sequence shown here is derived from an EMBL/GenBank/DDBJ whole genome shotgun (WGS) entry which is preliminary data.</text>
</comment>
<reference evidence="1" key="1">
    <citation type="submission" date="2023-05" db="EMBL/GenBank/DDBJ databases">
        <title>Nepenthes gracilis genome sequencing.</title>
        <authorList>
            <person name="Fukushima K."/>
        </authorList>
    </citation>
    <scope>NUCLEOTIDE SEQUENCE</scope>
    <source>
        <strain evidence="1">SING2019-196</strain>
    </source>
</reference>
<evidence type="ECO:0000313" key="2">
    <source>
        <dbReference type="Proteomes" id="UP001279734"/>
    </source>
</evidence>
<dbReference type="AlphaFoldDB" id="A0AAD3P342"/>
<gene>
    <name evidence="1" type="ORF">Nepgr_000415</name>
</gene>
<organism evidence="1 2">
    <name type="scientific">Nepenthes gracilis</name>
    <name type="common">Slender pitcher plant</name>
    <dbReference type="NCBI Taxonomy" id="150966"/>
    <lineage>
        <taxon>Eukaryota</taxon>
        <taxon>Viridiplantae</taxon>
        <taxon>Streptophyta</taxon>
        <taxon>Embryophyta</taxon>
        <taxon>Tracheophyta</taxon>
        <taxon>Spermatophyta</taxon>
        <taxon>Magnoliopsida</taxon>
        <taxon>eudicotyledons</taxon>
        <taxon>Gunneridae</taxon>
        <taxon>Pentapetalae</taxon>
        <taxon>Caryophyllales</taxon>
        <taxon>Nepenthaceae</taxon>
        <taxon>Nepenthes</taxon>
    </lineage>
</organism>
<dbReference type="Proteomes" id="UP001279734">
    <property type="component" value="Unassembled WGS sequence"/>
</dbReference>
<dbReference type="EMBL" id="BSYO01000001">
    <property type="protein sequence ID" value="GMG98575.1"/>
    <property type="molecule type" value="Genomic_DNA"/>
</dbReference>
<protein>
    <submittedName>
        <fullName evidence="1">Uncharacterized protein</fullName>
    </submittedName>
</protein>
<keyword evidence="2" id="KW-1185">Reference proteome</keyword>
<evidence type="ECO:0000313" key="1">
    <source>
        <dbReference type="EMBL" id="GMG98575.1"/>
    </source>
</evidence>
<sequence length="104" mass="11477">MRSFLPFWLLTEVDGYKDGMPNLPASAATGLTRSFPLIVHCVLSKLLLRPTDSGPENMAASVRTQKEGRVETEGAAVRCIVHVLLYYSLLVTITSKKWGIKKEG</sequence>
<proteinExistence type="predicted"/>